<sequence>TIFLPLTSIAVFLSGLKPKHLNNQLQRVKLAAMMTFRSMLLISLTVLSSSALTLPNTLDPLQQTLLDQDPPPCGASAPEPQMQQDTTPAHDRHLGIHYGQCYKLLHPDLGPIVDSTWGAWAQPWQLLTFREGSMQRRFQVCRNTDCESRGPVREDDGFYLKDLNGSPKSQRHPAFLAFLDLGAQSQLWPYANDNLGRLAVFKGSPTGDAVRLRLKESAHGFNGLHVNSNGWPGHSYVFTDQQHNGLTLGFKPASC</sequence>
<dbReference type="GeneID" id="37179681"/>
<dbReference type="OrthoDB" id="4457300at2759"/>
<name>A0A8T8WUE5_ASPJA</name>
<reference evidence="2 3" key="1">
    <citation type="submission" date="2018-02" db="EMBL/GenBank/DDBJ databases">
        <title>The genomes of Aspergillus section Nigri reveals drivers in fungal speciation.</title>
        <authorList>
            <consortium name="DOE Joint Genome Institute"/>
            <person name="Vesth T.C."/>
            <person name="Nybo J."/>
            <person name="Theobald S."/>
            <person name="Brandl J."/>
            <person name="Frisvad J.C."/>
            <person name="Nielsen K.F."/>
            <person name="Lyhne E.K."/>
            <person name="Kogle M.E."/>
            <person name="Kuo A."/>
            <person name="Riley R."/>
            <person name="Clum A."/>
            <person name="Nolan M."/>
            <person name="Lipzen A."/>
            <person name="Salamov A."/>
            <person name="Henrissat B."/>
            <person name="Wiebenga A."/>
            <person name="De vries R.P."/>
            <person name="Grigoriev I.V."/>
            <person name="Mortensen U.H."/>
            <person name="Andersen M.R."/>
            <person name="Baker S.E."/>
        </authorList>
    </citation>
    <scope>NUCLEOTIDE SEQUENCE [LARGE SCALE GENOMIC DNA]</scope>
    <source>
        <strain evidence="2 3">CBS 114.51</strain>
    </source>
</reference>
<keyword evidence="3" id="KW-1185">Reference proteome</keyword>
<organism evidence="2 3">
    <name type="scientific">Aspergillus japonicus CBS 114.51</name>
    <dbReference type="NCBI Taxonomy" id="1448312"/>
    <lineage>
        <taxon>Eukaryota</taxon>
        <taxon>Fungi</taxon>
        <taxon>Dikarya</taxon>
        <taxon>Ascomycota</taxon>
        <taxon>Pezizomycotina</taxon>
        <taxon>Eurotiomycetes</taxon>
        <taxon>Eurotiomycetidae</taxon>
        <taxon>Eurotiales</taxon>
        <taxon>Aspergillaceae</taxon>
        <taxon>Aspergillus</taxon>
        <taxon>Aspergillus subgen. Circumdati</taxon>
    </lineage>
</organism>
<dbReference type="Proteomes" id="UP000249497">
    <property type="component" value="Unassembled WGS sequence"/>
</dbReference>
<evidence type="ECO:0000313" key="2">
    <source>
        <dbReference type="EMBL" id="RAH79468.1"/>
    </source>
</evidence>
<feature type="region of interest" description="Disordered" evidence="1">
    <location>
        <begin position="68"/>
        <end position="89"/>
    </location>
</feature>
<dbReference type="AlphaFoldDB" id="A0A8T8WUE5"/>
<dbReference type="EMBL" id="KZ824814">
    <property type="protein sequence ID" value="RAH79468.1"/>
    <property type="molecule type" value="Genomic_DNA"/>
</dbReference>
<accession>A0A8T8WUE5</accession>
<gene>
    <name evidence="2" type="ORF">BO86DRAFT_436024</name>
</gene>
<dbReference type="RefSeq" id="XP_025525362.1">
    <property type="nucleotide sequence ID" value="XM_025675988.1"/>
</dbReference>
<evidence type="ECO:0000313" key="3">
    <source>
        <dbReference type="Proteomes" id="UP000249497"/>
    </source>
</evidence>
<evidence type="ECO:0000256" key="1">
    <source>
        <dbReference type="SAM" id="MobiDB-lite"/>
    </source>
</evidence>
<protein>
    <submittedName>
        <fullName evidence="2">Uncharacterized protein</fullName>
    </submittedName>
</protein>
<feature type="non-terminal residue" evidence="2">
    <location>
        <position position="1"/>
    </location>
</feature>
<proteinExistence type="predicted"/>